<reference evidence="10 11" key="1">
    <citation type="journal article" date="2024" name="Proc. Natl. Acad. Sci. U.S.A.">
        <title>The genetic regulatory architecture and epigenomic basis for age-related changes in rattlesnake venom.</title>
        <authorList>
            <person name="Hogan M.P."/>
            <person name="Holding M.L."/>
            <person name="Nystrom G.S."/>
            <person name="Colston T.J."/>
            <person name="Bartlett D.A."/>
            <person name="Mason A.J."/>
            <person name="Ellsworth S.A."/>
            <person name="Rautsaw R.M."/>
            <person name="Lawrence K.C."/>
            <person name="Strickland J.L."/>
            <person name="He B."/>
            <person name="Fraser P."/>
            <person name="Margres M.J."/>
            <person name="Gilbert D.M."/>
            <person name="Gibbs H.L."/>
            <person name="Parkinson C.L."/>
            <person name="Rokyta D.R."/>
        </authorList>
    </citation>
    <scope>NUCLEOTIDE SEQUENCE [LARGE SCALE GENOMIC DNA]</scope>
    <source>
        <strain evidence="10">DRR0105</strain>
    </source>
</reference>
<dbReference type="GO" id="GO:0000712">
    <property type="term" value="P:resolution of meiotic recombination intermediates"/>
    <property type="evidence" value="ECO:0007669"/>
    <property type="project" value="TreeGrafter"/>
</dbReference>
<gene>
    <name evidence="10" type="ORF">NXF25_007013</name>
</gene>
<dbReference type="Gene3D" id="2.40.50.770">
    <property type="entry name" value="RecQ-mediated genome instability protein Rmi1, C-terminal domain"/>
    <property type="match status" value="1"/>
</dbReference>
<evidence type="ECO:0000313" key="11">
    <source>
        <dbReference type="Proteomes" id="UP001474421"/>
    </source>
</evidence>
<dbReference type="InterPro" id="IPR013894">
    <property type="entry name" value="RMI1_OB"/>
</dbReference>
<comment type="subcellular location">
    <subcellularLocation>
        <location evidence="1">Nucleus</location>
    </subcellularLocation>
</comment>
<dbReference type="Gene3D" id="2.40.50.510">
    <property type="match status" value="1"/>
</dbReference>
<keyword evidence="4" id="KW-0235">DNA replication</keyword>
<dbReference type="Pfam" id="PF08585">
    <property type="entry name" value="RMI1_N_C"/>
    <property type="match status" value="1"/>
</dbReference>
<sequence length="558" mass="62971">MTTSGVALRVETWLLSTWHVKVPTRWLEACIDWIGKEHHGSNLAQAAINKQVFEQWLLTDLRDLEYPVLPEFILNDPKGELIGFYSVQIDSVVDVSHPAYSQLQKIRRKNTVNEEITANTQRTLRSWEENPTRMLVLQMTDGIHHIQGMEYQPIPQLHSGLPPGTKVIIQGKVAFRLGVLLLKPENVKLLGGEVDSLLKTFALERVLAGLIGEEDCSPNIVRSDIGESEIARPNDELGLSDEELLASLENGELRTHEDPPESGYCTRSISLNSTVSSLPQSFGNSLQQRSAELISRNEEQQTVSVLENMEGDFDGFSMDDDLLLIEEIQQEQIHVLNTNISINNQAVQEKKSSERGRYNTFEESMTDFTINHKKQYIQNLDDSKKSSKISNDGDVNAEFRSCSEQVQMIKINKCHKVDLDTPPFTYLSILLSSNCRDNTTVKIKAFIVTLTGKLTSSNGFWSVTAKISDGTAYLEVEFADEILTSLIGFSVPEMKQLRKDPVLYPKLKEGLQNCQQELIDLCCLMTIEFNVCQTKGTVIVLQDINISNLNHLKRRLYI</sequence>
<dbReference type="GO" id="GO:0031422">
    <property type="term" value="C:RecQ family helicase-topoisomerase III complex"/>
    <property type="evidence" value="ECO:0007669"/>
    <property type="project" value="TreeGrafter"/>
</dbReference>
<evidence type="ECO:0000256" key="5">
    <source>
        <dbReference type="ARBA" id="ARBA00023242"/>
    </source>
</evidence>
<evidence type="ECO:0000313" key="10">
    <source>
        <dbReference type="EMBL" id="KAK9408239.1"/>
    </source>
</evidence>
<dbReference type="GO" id="GO:0000166">
    <property type="term" value="F:nucleotide binding"/>
    <property type="evidence" value="ECO:0007669"/>
    <property type="project" value="InterPro"/>
</dbReference>
<dbReference type="EMBL" id="JAOTOJ010000002">
    <property type="protein sequence ID" value="KAK9408239.1"/>
    <property type="molecule type" value="Genomic_DNA"/>
</dbReference>
<dbReference type="Pfam" id="PF16099">
    <property type="entry name" value="RMI1_C"/>
    <property type="match status" value="1"/>
</dbReference>
<feature type="domain" description="RecQ-mediated genome instability protein 1 C-terminal OB-fold" evidence="8">
    <location>
        <begin position="421"/>
        <end position="556"/>
    </location>
</feature>
<evidence type="ECO:0000259" key="9">
    <source>
        <dbReference type="Pfam" id="PF21000"/>
    </source>
</evidence>
<comment type="caution">
    <text evidence="10">The sequence shown here is derived from an EMBL/GenBank/DDBJ whole genome shotgun (WGS) entry which is preliminary data.</text>
</comment>
<feature type="domain" description="RMI1 N-terminal" evidence="9">
    <location>
        <begin position="14"/>
        <end position="63"/>
    </location>
</feature>
<dbReference type="InterPro" id="IPR044881">
    <property type="entry name" value="RMI1_N_N_sf"/>
</dbReference>
<dbReference type="Gene3D" id="1.10.8.1020">
    <property type="entry name" value="RecQ-mediated genome instability protein 1, N-terminal domain"/>
    <property type="match status" value="1"/>
</dbReference>
<organism evidence="10 11">
    <name type="scientific">Crotalus adamanteus</name>
    <name type="common">Eastern diamondback rattlesnake</name>
    <dbReference type="NCBI Taxonomy" id="8729"/>
    <lineage>
        <taxon>Eukaryota</taxon>
        <taxon>Metazoa</taxon>
        <taxon>Chordata</taxon>
        <taxon>Craniata</taxon>
        <taxon>Vertebrata</taxon>
        <taxon>Euteleostomi</taxon>
        <taxon>Lepidosauria</taxon>
        <taxon>Squamata</taxon>
        <taxon>Bifurcata</taxon>
        <taxon>Unidentata</taxon>
        <taxon>Episquamata</taxon>
        <taxon>Toxicofera</taxon>
        <taxon>Serpentes</taxon>
        <taxon>Colubroidea</taxon>
        <taxon>Viperidae</taxon>
        <taxon>Crotalinae</taxon>
        <taxon>Crotalus</taxon>
    </lineage>
</organism>
<evidence type="ECO:0000256" key="4">
    <source>
        <dbReference type="ARBA" id="ARBA00022705"/>
    </source>
</evidence>
<evidence type="ECO:0000256" key="6">
    <source>
        <dbReference type="ARBA" id="ARBA00024977"/>
    </source>
</evidence>
<keyword evidence="5" id="KW-0539">Nucleus</keyword>
<evidence type="ECO:0000256" key="2">
    <source>
        <dbReference type="ARBA" id="ARBA00006395"/>
    </source>
</evidence>
<feature type="domain" description="RecQ mediated genome instability protein 1 OB-fold" evidence="7">
    <location>
        <begin position="69"/>
        <end position="203"/>
    </location>
</feature>
<dbReference type="PANTHER" id="PTHR14790">
    <property type="entry name" value="RECQ-MEDIATED GENOME INSTABILITY PROTEIN 1 RMI1"/>
    <property type="match status" value="1"/>
</dbReference>
<dbReference type="AlphaFoldDB" id="A0AAW1C173"/>
<comment type="function">
    <text evidence="6">Essential component of the RMI complex, a complex that plays an important role in the processing of homologous recombination intermediates to limit DNA crossover formation in cells. Promotes TOP3A binding to double Holliday junctions (DHJ) and hence stimulates TOP3A-mediated dissolution. Required for BLM phosphorylation during mitosis. Within the BLM complex, required for BLM and TOP3A stability.</text>
</comment>
<dbReference type="GO" id="GO:0000724">
    <property type="term" value="P:double-strand break repair via homologous recombination"/>
    <property type="evidence" value="ECO:0007669"/>
    <property type="project" value="TreeGrafter"/>
</dbReference>
<proteinExistence type="inferred from homology"/>
<dbReference type="InterPro" id="IPR032199">
    <property type="entry name" value="RMI1_C"/>
</dbReference>
<dbReference type="SMART" id="SM01161">
    <property type="entry name" value="DUF1767"/>
    <property type="match status" value="1"/>
</dbReference>
<dbReference type="GO" id="GO:0006260">
    <property type="term" value="P:DNA replication"/>
    <property type="evidence" value="ECO:0007669"/>
    <property type="project" value="UniProtKB-KW"/>
</dbReference>
<comment type="similarity">
    <text evidence="2">Belongs to the RMI1 family.</text>
</comment>
<dbReference type="FunFam" id="2.40.50.770:FF:000002">
    <property type="entry name" value="recQ-mediated genome instability protein 1"/>
    <property type="match status" value="1"/>
</dbReference>
<evidence type="ECO:0000256" key="1">
    <source>
        <dbReference type="ARBA" id="ARBA00004123"/>
    </source>
</evidence>
<dbReference type="FunFam" id="1.10.8.1020:FF:000001">
    <property type="entry name" value="RecQ-mediated genome instability protein 1"/>
    <property type="match status" value="1"/>
</dbReference>
<evidence type="ECO:0000256" key="3">
    <source>
        <dbReference type="ARBA" id="ARBA00018987"/>
    </source>
</evidence>
<dbReference type="Proteomes" id="UP001474421">
    <property type="component" value="Unassembled WGS sequence"/>
</dbReference>
<dbReference type="InterPro" id="IPR049363">
    <property type="entry name" value="RMI1_N"/>
</dbReference>
<dbReference type="InterPro" id="IPR042470">
    <property type="entry name" value="RMI1_N_C_sf"/>
</dbReference>
<keyword evidence="11" id="KW-1185">Reference proteome</keyword>
<evidence type="ECO:0000259" key="8">
    <source>
        <dbReference type="Pfam" id="PF16099"/>
    </source>
</evidence>
<dbReference type="GO" id="GO:0016604">
    <property type="term" value="C:nuclear body"/>
    <property type="evidence" value="ECO:0007669"/>
    <property type="project" value="TreeGrafter"/>
</dbReference>
<dbReference type="PANTHER" id="PTHR14790:SF15">
    <property type="entry name" value="RECQ-MEDIATED GENOME INSTABILITY PROTEIN 1"/>
    <property type="match status" value="1"/>
</dbReference>
<protein>
    <recommendedName>
        <fullName evidence="3">RecQ-mediated genome instability protein 1</fullName>
    </recommendedName>
</protein>
<evidence type="ECO:0000259" key="7">
    <source>
        <dbReference type="Pfam" id="PF08585"/>
    </source>
</evidence>
<accession>A0AAW1C173</accession>
<name>A0AAW1C173_CROAD</name>
<dbReference type="Pfam" id="PF21000">
    <property type="entry name" value="RMI1_N_N"/>
    <property type="match status" value="1"/>
</dbReference>